<name>A0A7G1HQE1_9BACT</name>
<keyword evidence="2" id="KW-1185">Reference proteome</keyword>
<accession>A0A7G1HQE1</accession>
<reference evidence="2" key="1">
    <citation type="submission" date="2020-07" db="EMBL/GenBank/DDBJ databases">
        <title>Complete genome sequencing of Coprobacter sp. strain 2CBH44.</title>
        <authorList>
            <person name="Sakamoto M."/>
            <person name="Murakami T."/>
            <person name="Mori H."/>
        </authorList>
    </citation>
    <scope>NUCLEOTIDE SEQUENCE [LARGE SCALE GENOMIC DNA]</scope>
    <source>
        <strain evidence="2">2CBH44</strain>
    </source>
</reference>
<dbReference type="Proteomes" id="UP000594042">
    <property type="component" value="Chromosome"/>
</dbReference>
<gene>
    <name evidence="1" type="ORF">Cop2CBH44_01690</name>
</gene>
<sequence>MNEAGKNISSLLLGQRFKTFVVGRRAYTVYSPSIKVICRAIGEFADIDIPEQGTLADMVRAVPGCSQKILRGIACLVAGNADGWEEVRDRIAGELEEGTPGEINGALNACVSLIQGSDFFACAALAMSVARMAATPR</sequence>
<organism evidence="1 2">
    <name type="scientific">Coprobacter secundus subsp. similis</name>
    <dbReference type="NCBI Taxonomy" id="2751153"/>
    <lineage>
        <taxon>Bacteria</taxon>
        <taxon>Pseudomonadati</taxon>
        <taxon>Bacteroidota</taxon>
        <taxon>Bacteroidia</taxon>
        <taxon>Bacteroidales</taxon>
        <taxon>Barnesiellaceae</taxon>
        <taxon>Coprobacter</taxon>
    </lineage>
</organism>
<protein>
    <submittedName>
        <fullName evidence="1">Uncharacterized protein</fullName>
    </submittedName>
</protein>
<evidence type="ECO:0000313" key="2">
    <source>
        <dbReference type="Proteomes" id="UP000594042"/>
    </source>
</evidence>
<dbReference type="KEGG" id="copr:Cop2CBH44_01690"/>
<dbReference type="EMBL" id="AP023322">
    <property type="protein sequence ID" value="BCI61816.1"/>
    <property type="molecule type" value="Genomic_DNA"/>
</dbReference>
<evidence type="ECO:0000313" key="1">
    <source>
        <dbReference type="EMBL" id="BCI61816.1"/>
    </source>
</evidence>
<proteinExistence type="predicted"/>
<dbReference type="AlphaFoldDB" id="A0A7G1HQE1"/>